<keyword evidence="4" id="KW-0676">Redox-active center</keyword>
<dbReference type="Pfam" id="PF14289">
    <property type="entry name" value="DUF4369"/>
    <property type="match status" value="1"/>
</dbReference>
<organism evidence="6 7">
    <name type="scientific">Nibrella saemangeumensis</name>
    <dbReference type="NCBI Taxonomy" id="1084526"/>
    <lineage>
        <taxon>Bacteria</taxon>
        <taxon>Pseudomonadati</taxon>
        <taxon>Bacteroidota</taxon>
        <taxon>Cytophagia</taxon>
        <taxon>Cytophagales</taxon>
        <taxon>Spirosomataceae</taxon>
        <taxon>Nibrella</taxon>
    </lineage>
</organism>
<dbReference type="InterPro" id="IPR000866">
    <property type="entry name" value="AhpC/TSA"/>
</dbReference>
<dbReference type="EMBL" id="BAABHD010000031">
    <property type="protein sequence ID" value="GAA4459432.1"/>
    <property type="molecule type" value="Genomic_DNA"/>
</dbReference>
<evidence type="ECO:0000259" key="5">
    <source>
        <dbReference type="PROSITE" id="PS51352"/>
    </source>
</evidence>
<reference evidence="7" key="1">
    <citation type="journal article" date="2019" name="Int. J. Syst. Evol. Microbiol.">
        <title>The Global Catalogue of Microorganisms (GCM) 10K type strain sequencing project: providing services to taxonomists for standard genome sequencing and annotation.</title>
        <authorList>
            <consortium name="The Broad Institute Genomics Platform"/>
            <consortium name="The Broad Institute Genome Sequencing Center for Infectious Disease"/>
            <person name="Wu L."/>
            <person name="Ma J."/>
        </authorList>
    </citation>
    <scope>NUCLEOTIDE SEQUENCE [LARGE SCALE GENOMIC DNA]</scope>
    <source>
        <strain evidence="7">JCM 17927</strain>
    </source>
</reference>
<dbReference type="SUPFAM" id="SSF52833">
    <property type="entry name" value="Thioredoxin-like"/>
    <property type="match status" value="1"/>
</dbReference>
<dbReference type="InterPro" id="IPR036249">
    <property type="entry name" value="Thioredoxin-like_sf"/>
</dbReference>
<protein>
    <submittedName>
        <fullName evidence="6">TlpA disulfide reductase family protein</fullName>
    </submittedName>
</protein>
<dbReference type="PROSITE" id="PS51352">
    <property type="entry name" value="THIOREDOXIN_2"/>
    <property type="match status" value="1"/>
</dbReference>
<comment type="caution">
    <text evidence="6">The sequence shown here is derived from an EMBL/GenBank/DDBJ whole genome shotgun (WGS) entry which is preliminary data.</text>
</comment>
<dbReference type="Proteomes" id="UP001501175">
    <property type="component" value="Unassembled WGS sequence"/>
</dbReference>
<gene>
    <name evidence="6" type="ORF">GCM10023189_33160</name>
</gene>
<evidence type="ECO:0000256" key="3">
    <source>
        <dbReference type="ARBA" id="ARBA00023157"/>
    </source>
</evidence>
<dbReference type="PANTHER" id="PTHR42852">
    <property type="entry name" value="THIOL:DISULFIDE INTERCHANGE PROTEIN DSBE"/>
    <property type="match status" value="1"/>
</dbReference>
<dbReference type="CDD" id="cd02966">
    <property type="entry name" value="TlpA_like_family"/>
    <property type="match status" value="1"/>
</dbReference>
<dbReference type="InterPro" id="IPR025380">
    <property type="entry name" value="DUF4369"/>
</dbReference>
<dbReference type="Gene3D" id="3.40.30.10">
    <property type="entry name" value="Glutaredoxin"/>
    <property type="match status" value="1"/>
</dbReference>
<evidence type="ECO:0000256" key="1">
    <source>
        <dbReference type="ARBA" id="ARBA00004196"/>
    </source>
</evidence>
<keyword evidence="3" id="KW-1015">Disulfide bond</keyword>
<evidence type="ECO:0000256" key="4">
    <source>
        <dbReference type="ARBA" id="ARBA00023284"/>
    </source>
</evidence>
<dbReference type="RefSeq" id="WP_345244988.1">
    <property type="nucleotide sequence ID" value="NZ_BAABHD010000031.1"/>
</dbReference>
<proteinExistence type="predicted"/>
<keyword evidence="7" id="KW-1185">Reference proteome</keyword>
<dbReference type="InterPro" id="IPR050553">
    <property type="entry name" value="Thioredoxin_ResA/DsbE_sf"/>
</dbReference>
<dbReference type="InterPro" id="IPR013766">
    <property type="entry name" value="Thioredoxin_domain"/>
</dbReference>
<evidence type="ECO:0000256" key="2">
    <source>
        <dbReference type="ARBA" id="ARBA00022748"/>
    </source>
</evidence>
<evidence type="ECO:0000313" key="6">
    <source>
        <dbReference type="EMBL" id="GAA4459432.1"/>
    </source>
</evidence>
<dbReference type="PANTHER" id="PTHR42852:SF6">
    <property type="entry name" value="THIOL:DISULFIDE INTERCHANGE PROTEIN DSBE"/>
    <property type="match status" value="1"/>
</dbReference>
<name>A0ABP8N3U3_9BACT</name>
<dbReference type="Pfam" id="PF00578">
    <property type="entry name" value="AhpC-TSA"/>
    <property type="match status" value="1"/>
</dbReference>
<comment type="subcellular location">
    <subcellularLocation>
        <location evidence="1">Cell envelope</location>
    </subcellularLocation>
</comment>
<evidence type="ECO:0000313" key="7">
    <source>
        <dbReference type="Proteomes" id="UP001501175"/>
    </source>
</evidence>
<keyword evidence="2" id="KW-0201">Cytochrome c-type biogenesis</keyword>
<accession>A0ABP8N3U3</accession>
<sequence length="353" mass="40934">MKNTLFLKFTITFLIYQNSFAQPCLIDGYIQGLGSKKVIVRYQKSGNEKVDTLLAVNNHFSYKAKPSDDGQFRLYMDSNNPGHYTLLWYEPGIIKVNGTIEKHNRLTVSGTRENNLLNSYKRNIEWIFEDKRKNQPDSVRTILIEEKSNATLHYISKHPSARTSAYLLYWQTFYQEDFLSTYEKLYKSFTPSVRTSFYGKQLANRLQLLESQPRTGKIAPVFTLADTAGKLISLKDYKGSYVLLNFWGHWCPPCIQAIPKLKNINMRYANKLIIIGLAAEDENDKLKWIRTVQNNNLNWVQLSELKGDGGEVNKLYNITSFPTYLIIDKNGIVLRRLYEIKNVIKLLEDLNDI</sequence>
<feature type="domain" description="Thioredoxin" evidence="5">
    <location>
        <begin position="213"/>
        <end position="353"/>
    </location>
</feature>